<sequence length="262" mass="27848">MRTVLLTGGSGLLGQRVIPHLLSHGAQLRLISRRPGREMPSVTWIQGDLRDPVACQQALDGADTLLHLATQPLKAGADLAVADTLFPALCRSGVQHVAYMSITGLERMQGAAYYREKLEIEQRLKGSGVPFTIQRSTQFHEFVAQLLQQLTLGPVTLVPAGVILQPVGAQVVAQRLAQLTLGEPAGRVPDLAGPDAASLTTLARQRPGRAGQNAVIPLPLPIPLFRAWQGRAAVASDAEVVGEGWASWLTASQRETTGATSA</sequence>
<proteinExistence type="predicted"/>
<name>A0A1W1VUF2_9DEIO</name>
<dbReference type="InterPro" id="IPR016040">
    <property type="entry name" value="NAD(P)-bd_dom"/>
</dbReference>
<evidence type="ECO:0000313" key="3">
    <source>
        <dbReference type="Proteomes" id="UP000192582"/>
    </source>
</evidence>
<gene>
    <name evidence="2" type="ORF">SAMN00790413_06289</name>
</gene>
<accession>A0A1W1VUF2</accession>
<protein>
    <submittedName>
        <fullName evidence="2">Uncharacterized conserved protein YbjT, contains NAD(P)-binding and DUF2867 domains</fullName>
    </submittedName>
</protein>
<organism evidence="2 3">
    <name type="scientific">Deinococcus hopiensis KR-140</name>
    <dbReference type="NCBI Taxonomy" id="695939"/>
    <lineage>
        <taxon>Bacteria</taxon>
        <taxon>Thermotogati</taxon>
        <taxon>Deinococcota</taxon>
        <taxon>Deinococci</taxon>
        <taxon>Deinococcales</taxon>
        <taxon>Deinococcaceae</taxon>
        <taxon>Deinococcus</taxon>
    </lineage>
</organism>
<dbReference type="RefSeq" id="WP_084051137.1">
    <property type="nucleotide sequence ID" value="NZ_FWWU01000010.1"/>
</dbReference>
<evidence type="ECO:0000313" key="2">
    <source>
        <dbReference type="EMBL" id="SMB97012.1"/>
    </source>
</evidence>
<dbReference type="InterPro" id="IPR036291">
    <property type="entry name" value="NAD(P)-bd_dom_sf"/>
</dbReference>
<dbReference type="PANTHER" id="PTHR43162">
    <property type="match status" value="1"/>
</dbReference>
<dbReference type="PANTHER" id="PTHR43162:SF1">
    <property type="entry name" value="PRESTALK A DIFFERENTIATION PROTEIN A"/>
    <property type="match status" value="1"/>
</dbReference>
<dbReference type="InterPro" id="IPR051604">
    <property type="entry name" value="Ergot_Alk_Oxidoreductase"/>
</dbReference>
<dbReference type="SUPFAM" id="SSF51735">
    <property type="entry name" value="NAD(P)-binding Rossmann-fold domains"/>
    <property type="match status" value="1"/>
</dbReference>
<keyword evidence="3" id="KW-1185">Reference proteome</keyword>
<dbReference type="Proteomes" id="UP000192582">
    <property type="component" value="Unassembled WGS sequence"/>
</dbReference>
<evidence type="ECO:0000259" key="1">
    <source>
        <dbReference type="Pfam" id="PF13460"/>
    </source>
</evidence>
<dbReference type="Gene3D" id="3.40.50.720">
    <property type="entry name" value="NAD(P)-binding Rossmann-like Domain"/>
    <property type="match status" value="1"/>
</dbReference>
<dbReference type="Pfam" id="PF13460">
    <property type="entry name" value="NAD_binding_10"/>
    <property type="match status" value="1"/>
</dbReference>
<feature type="domain" description="NAD(P)-binding" evidence="1">
    <location>
        <begin position="8"/>
        <end position="139"/>
    </location>
</feature>
<reference evidence="2 3" key="1">
    <citation type="submission" date="2017-04" db="EMBL/GenBank/DDBJ databases">
        <authorList>
            <person name="Afonso C.L."/>
            <person name="Miller P.J."/>
            <person name="Scott M.A."/>
            <person name="Spackman E."/>
            <person name="Goraichik I."/>
            <person name="Dimitrov K.M."/>
            <person name="Suarez D.L."/>
            <person name="Swayne D.E."/>
        </authorList>
    </citation>
    <scope>NUCLEOTIDE SEQUENCE [LARGE SCALE GENOMIC DNA]</scope>
    <source>
        <strain evidence="2 3">KR-140</strain>
    </source>
</reference>
<dbReference type="STRING" id="695939.SAMN00790413_06289"/>
<dbReference type="AlphaFoldDB" id="A0A1W1VUF2"/>
<dbReference type="EMBL" id="FWWU01000010">
    <property type="protein sequence ID" value="SMB97012.1"/>
    <property type="molecule type" value="Genomic_DNA"/>
</dbReference>